<evidence type="ECO:0000313" key="4">
    <source>
        <dbReference type="EMBL" id="SPF41274.1"/>
    </source>
</evidence>
<dbReference type="Proteomes" id="UP000238701">
    <property type="component" value="Unassembled WGS sequence"/>
</dbReference>
<dbReference type="GO" id="GO:0016491">
    <property type="term" value="F:oxidoreductase activity"/>
    <property type="evidence" value="ECO:0007669"/>
    <property type="project" value="UniProtKB-KW"/>
</dbReference>
<dbReference type="Pfam" id="PF00106">
    <property type="entry name" value="adh_short"/>
    <property type="match status" value="1"/>
</dbReference>
<name>A0A2U3KNT3_9BACT</name>
<dbReference type="OrthoDB" id="151996at2"/>
<dbReference type="InterPro" id="IPR002347">
    <property type="entry name" value="SDR_fam"/>
</dbReference>
<keyword evidence="2" id="KW-0560">Oxidoreductase</keyword>
<dbReference type="PANTHER" id="PTHR44196">
    <property type="entry name" value="DEHYDROGENASE/REDUCTASE SDR FAMILY MEMBER 7B"/>
    <property type="match status" value="1"/>
</dbReference>
<evidence type="ECO:0000313" key="5">
    <source>
        <dbReference type="Proteomes" id="UP000238701"/>
    </source>
</evidence>
<comment type="similarity">
    <text evidence="1 3">Belongs to the short-chain dehydrogenases/reductases (SDR) family.</text>
</comment>
<evidence type="ECO:0000256" key="2">
    <source>
        <dbReference type="ARBA" id="ARBA00023002"/>
    </source>
</evidence>
<dbReference type="PANTHER" id="PTHR44196:SF1">
    <property type="entry name" value="DEHYDROGENASE_REDUCTASE SDR FAMILY MEMBER 7B"/>
    <property type="match status" value="1"/>
</dbReference>
<dbReference type="GO" id="GO:0016020">
    <property type="term" value="C:membrane"/>
    <property type="evidence" value="ECO:0007669"/>
    <property type="project" value="TreeGrafter"/>
</dbReference>
<sequence length="278" mass="30424">MARHLDLKRDTEYNANMTLNGKVVVVTGASMGIGEAIARVFAEAGASVVLLSRDASRAEAARARLGFPERTAAFSCDVRHSEEIERVLSLTLHHFQRVDVWVNNAGHGLLDSVAQVEMPAFRELFETNLFGAVSAMGTVIPIMRQQGGGTIINVSSVAGHIPHIPLPFHGAYSASKFALNAIGKAARVELKKDGIHVLTVCPGYVRTAFGEHAIRGRELKQVRPGSVRGITAQRVARATLRGYLKRKREVIVPWTMHLPVKLYQLFPAAVEWGMERMA</sequence>
<dbReference type="PRINTS" id="PR00081">
    <property type="entry name" value="GDHRDH"/>
</dbReference>
<gene>
    <name evidence="4" type="ORF">SBA1_350012</name>
</gene>
<evidence type="ECO:0000256" key="3">
    <source>
        <dbReference type="RuleBase" id="RU000363"/>
    </source>
</evidence>
<accession>A0A2U3KNT3</accession>
<protein>
    <submittedName>
        <fullName evidence="4">Short-chain dehydrogenase/reductase SDR</fullName>
    </submittedName>
</protein>
<dbReference type="EMBL" id="OMOD01000128">
    <property type="protein sequence ID" value="SPF41274.1"/>
    <property type="molecule type" value="Genomic_DNA"/>
</dbReference>
<organism evidence="4 5">
    <name type="scientific">Candidatus Sulfotelmatobacter kueseliae</name>
    <dbReference type="NCBI Taxonomy" id="2042962"/>
    <lineage>
        <taxon>Bacteria</taxon>
        <taxon>Pseudomonadati</taxon>
        <taxon>Acidobacteriota</taxon>
        <taxon>Terriglobia</taxon>
        <taxon>Terriglobales</taxon>
        <taxon>Candidatus Korobacteraceae</taxon>
        <taxon>Candidatus Sulfotelmatobacter</taxon>
    </lineage>
</organism>
<proteinExistence type="inferred from homology"/>
<dbReference type="PRINTS" id="PR00080">
    <property type="entry name" value="SDRFAMILY"/>
</dbReference>
<dbReference type="InterPro" id="IPR036291">
    <property type="entry name" value="NAD(P)-bd_dom_sf"/>
</dbReference>
<dbReference type="SUPFAM" id="SSF51735">
    <property type="entry name" value="NAD(P)-binding Rossmann-fold domains"/>
    <property type="match status" value="1"/>
</dbReference>
<dbReference type="AlphaFoldDB" id="A0A2U3KNT3"/>
<dbReference type="Gene3D" id="3.40.50.720">
    <property type="entry name" value="NAD(P)-binding Rossmann-like Domain"/>
    <property type="match status" value="1"/>
</dbReference>
<evidence type="ECO:0000256" key="1">
    <source>
        <dbReference type="ARBA" id="ARBA00006484"/>
    </source>
</evidence>
<reference evidence="5" key="1">
    <citation type="submission" date="2018-02" db="EMBL/GenBank/DDBJ databases">
        <authorList>
            <person name="Hausmann B."/>
        </authorList>
    </citation>
    <scope>NUCLEOTIDE SEQUENCE [LARGE SCALE GENOMIC DNA]</scope>
    <source>
        <strain evidence="5">Peat soil MAG SbA1</strain>
    </source>
</reference>